<keyword evidence="3 6" id="KW-0812">Transmembrane</keyword>
<dbReference type="PANTHER" id="PTHR10361">
    <property type="entry name" value="SODIUM-BILE ACID COTRANSPORTER"/>
    <property type="match status" value="1"/>
</dbReference>
<dbReference type="GO" id="GO:0016020">
    <property type="term" value="C:membrane"/>
    <property type="evidence" value="ECO:0007669"/>
    <property type="project" value="UniProtKB-SubCell"/>
</dbReference>
<evidence type="ECO:0000256" key="3">
    <source>
        <dbReference type="ARBA" id="ARBA00022692"/>
    </source>
</evidence>
<dbReference type="EMBL" id="BRYA01000534">
    <property type="protein sequence ID" value="GMI21722.1"/>
    <property type="molecule type" value="Genomic_DNA"/>
</dbReference>
<dbReference type="Pfam" id="PF01758">
    <property type="entry name" value="SBF"/>
    <property type="match status" value="1"/>
</dbReference>
<evidence type="ECO:0000256" key="2">
    <source>
        <dbReference type="ARBA" id="ARBA00006528"/>
    </source>
</evidence>
<evidence type="ECO:0000313" key="8">
    <source>
        <dbReference type="Proteomes" id="UP001165065"/>
    </source>
</evidence>
<feature type="transmembrane region" description="Helical" evidence="6">
    <location>
        <begin position="124"/>
        <end position="142"/>
    </location>
</feature>
<comment type="subcellular location">
    <subcellularLocation>
        <location evidence="1">Membrane</location>
        <topology evidence="1">Multi-pass membrane protein</topology>
    </subcellularLocation>
</comment>
<keyword evidence="5 6" id="KW-0472">Membrane</keyword>
<feature type="transmembrane region" description="Helical" evidence="6">
    <location>
        <begin position="244"/>
        <end position="263"/>
    </location>
</feature>
<dbReference type="Gene3D" id="1.20.1530.20">
    <property type="match status" value="1"/>
</dbReference>
<comment type="caution">
    <text evidence="7">The sequence shown here is derived from an EMBL/GenBank/DDBJ whole genome shotgun (WGS) entry which is preliminary data.</text>
</comment>
<gene>
    <name evidence="7" type="ORF">TrCOL_g13281</name>
</gene>
<comment type="similarity">
    <text evidence="2">Belongs to the bile acid:sodium symporter (BASS) (TC 2.A.28) family.</text>
</comment>
<dbReference type="AlphaFoldDB" id="A0A9W7FV86"/>
<evidence type="ECO:0000256" key="1">
    <source>
        <dbReference type="ARBA" id="ARBA00004141"/>
    </source>
</evidence>
<organism evidence="7 8">
    <name type="scientific">Triparma columacea</name>
    <dbReference type="NCBI Taxonomy" id="722753"/>
    <lineage>
        <taxon>Eukaryota</taxon>
        <taxon>Sar</taxon>
        <taxon>Stramenopiles</taxon>
        <taxon>Ochrophyta</taxon>
        <taxon>Bolidophyceae</taxon>
        <taxon>Parmales</taxon>
        <taxon>Triparmaceae</taxon>
        <taxon>Triparma</taxon>
    </lineage>
</organism>
<feature type="transmembrane region" description="Helical" evidence="6">
    <location>
        <begin position="275"/>
        <end position="298"/>
    </location>
</feature>
<dbReference type="InterPro" id="IPR002657">
    <property type="entry name" value="BilAc:Na_symport/Acr3"/>
</dbReference>
<name>A0A9W7FV86_9STRA</name>
<reference evidence="8" key="1">
    <citation type="journal article" date="2023" name="Commun. Biol.">
        <title>Genome analysis of Parmales, the sister group of diatoms, reveals the evolutionary specialization of diatoms from phago-mixotrophs to photoautotrophs.</title>
        <authorList>
            <person name="Ban H."/>
            <person name="Sato S."/>
            <person name="Yoshikawa S."/>
            <person name="Yamada K."/>
            <person name="Nakamura Y."/>
            <person name="Ichinomiya M."/>
            <person name="Sato N."/>
            <person name="Blanc-Mathieu R."/>
            <person name="Endo H."/>
            <person name="Kuwata A."/>
            <person name="Ogata H."/>
        </authorList>
    </citation>
    <scope>NUCLEOTIDE SEQUENCE [LARGE SCALE GENOMIC DNA]</scope>
</reference>
<dbReference type="PANTHER" id="PTHR10361:SF30">
    <property type="entry name" value="SODIUM_METABOLITE COTRANSPORTER BASS6, CHLOROPLASTIC-RELATED"/>
    <property type="match status" value="1"/>
</dbReference>
<accession>A0A9W7FV86</accession>
<keyword evidence="8" id="KW-1185">Reference proteome</keyword>
<dbReference type="InterPro" id="IPR004710">
    <property type="entry name" value="Bilac:Na_transpt"/>
</dbReference>
<feature type="transmembrane region" description="Helical" evidence="6">
    <location>
        <begin position="154"/>
        <end position="177"/>
    </location>
</feature>
<dbReference type="OrthoDB" id="203097at2759"/>
<protein>
    <submittedName>
        <fullName evidence="7">Uncharacterized protein</fullName>
    </submittedName>
</protein>
<evidence type="ECO:0000313" key="7">
    <source>
        <dbReference type="EMBL" id="GMI21722.1"/>
    </source>
</evidence>
<feature type="transmembrane region" description="Helical" evidence="6">
    <location>
        <begin position="310"/>
        <end position="329"/>
    </location>
</feature>
<evidence type="ECO:0000256" key="4">
    <source>
        <dbReference type="ARBA" id="ARBA00022989"/>
    </source>
</evidence>
<dbReference type="Proteomes" id="UP001165065">
    <property type="component" value="Unassembled WGS sequence"/>
</dbReference>
<keyword evidence="4 6" id="KW-1133">Transmembrane helix</keyword>
<evidence type="ECO:0000256" key="6">
    <source>
        <dbReference type="SAM" id="Phobius"/>
    </source>
</evidence>
<evidence type="ECO:0000256" key="5">
    <source>
        <dbReference type="ARBA" id="ARBA00023136"/>
    </source>
</evidence>
<feature type="transmembrane region" description="Helical" evidence="6">
    <location>
        <begin position="210"/>
        <end position="232"/>
    </location>
</feature>
<feature type="transmembrane region" description="Helical" evidence="6">
    <location>
        <begin position="373"/>
        <end position="392"/>
    </location>
</feature>
<sequence>MPGSISKSTSTFIFGMRCSALIACSLALGANAFVPSLTPRPMLITKPIPALVSPSQSKITALSNSALSMSATTSEDKPAEQSDFFKMYLKTASTVTNLFPIWTVLSTIWALKRPADFAWFTTEYFTAGLAALMLSMGITLAPSDFIRVGKRPNAVIIQFLLCYAMMPLLALALGIFFRLDPALLAGMVLVGSINGGQASNLCTYIAKGNVALSVLMTTATTLGAIFMTPVLCKSILGTVVPVDAAGIAISTIQVVLAPIAIGMTTNKFFPKFVKAILPFAPLVGIFSTCLLVASAVAQVSEPILNAGLKLQFPVLLLHLLGGLIGYILPQMVGFGEVASRTMAIETSMKSSAFGFLLAKLHFGQYAARVPSAVSVVWMALTGSILAVIWRYIPVPPPDSFDRSLVEKYPPFSLTRFIGRFKFWKKKE</sequence>
<proteinExistence type="inferred from homology"/>
<dbReference type="InterPro" id="IPR038770">
    <property type="entry name" value="Na+/solute_symporter_sf"/>
</dbReference>